<dbReference type="EMBL" id="QZWG01000010">
    <property type="protein sequence ID" value="RZB89336.1"/>
    <property type="molecule type" value="Genomic_DNA"/>
</dbReference>
<dbReference type="Gene3D" id="3.30.420.10">
    <property type="entry name" value="Ribonuclease H-like superfamily/Ribonuclease H"/>
    <property type="match status" value="1"/>
</dbReference>
<dbReference type="Proteomes" id="UP000289340">
    <property type="component" value="Chromosome 10"/>
</dbReference>
<dbReference type="AlphaFoldDB" id="A0A445ITA7"/>
<comment type="caution">
    <text evidence="2">The sequence shown here is derived from an EMBL/GenBank/DDBJ whole genome shotgun (WGS) entry which is preliminary data.</text>
</comment>
<dbReference type="Pfam" id="PF13456">
    <property type="entry name" value="RVT_3"/>
    <property type="match status" value="1"/>
</dbReference>
<dbReference type="PANTHER" id="PTHR47723">
    <property type="entry name" value="OS05G0353850 PROTEIN"/>
    <property type="match status" value="1"/>
</dbReference>
<name>A0A445ITA7_GLYSO</name>
<feature type="domain" description="RNase H type-1" evidence="1">
    <location>
        <begin position="3"/>
        <end position="94"/>
    </location>
</feature>
<dbReference type="PANTHER" id="PTHR47723:SF19">
    <property type="entry name" value="POLYNUCLEOTIDYL TRANSFERASE, RIBONUCLEASE H-LIKE SUPERFAMILY PROTEIN"/>
    <property type="match status" value="1"/>
</dbReference>
<gene>
    <name evidence="2" type="ORF">D0Y65_028267</name>
</gene>
<evidence type="ECO:0000313" key="3">
    <source>
        <dbReference type="Proteomes" id="UP000289340"/>
    </source>
</evidence>
<dbReference type="SUPFAM" id="SSF53098">
    <property type="entry name" value="Ribonuclease H-like"/>
    <property type="match status" value="1"/>
</dbReference>
<evidence type="ECO:0000259" key="1">
    <source>
        <dbReference type="Pfam" id="PF13456"/>
    </source>
</evidence>
<dbReference type="InterPro" id="IPR002156">
    <property type="entry name" value="RNaseH_domain"/>
</dbReference>
<dbReference type="InterPro" id="IPR036397">
    <property type="entry name" value="RNaseH_sf"/>
</dbReference>
<dbReference type="CDD" id="cd06222">
    <property type="entry name" value="RNase_H_like"/>
    <property type="match status" value="1"/>
</dbReference>
<dbReference type="InterPro" id="IPR012337">
    <property type="entry name" value="RNaseH-like_sf"/>
</dbReference>
<keyword evidence="3" id="KW-1185">Reference proteome</keyword>
<proteinExistence type="predicted"/>
<dbReference type="InterPro" id="IPR053151">
    <property type="entry name" value="RNase_H-like"/>
</dbReference>
<reference evidence="2 3" key="1">
    <citation type="submission" date="2018-09" db="EMBL/GenBank/DDBJ databases">
        <title>A high-quality reference genome of wild soybean provides a powerful tool to mine soybean genomes.</title>
        <authorList>
            <person name="Xie M."/>
            <person name="Chung C.Y.L."/>
            <person name="Li M.-W."/>
            <person name="Wong F.-L."/>
            <person name="Chan T.-F."/>
            <person name="Lam H.-M."/>
        </authorList>
    </citation>
    <scope>NUCLEOTIDE SEQUENCE [LARGE SCALE GENOMIC DNA]</scope>
    <source>
        <strain evidence="3">cv. W05</strain>
        <tissue evidence="2">Hypocotyl of etiolated seedlings</tissue>
    </source>
</reference>
<dbReference type="GO" id="GO:0004523">
    <property type="term" value="F:RNA-DNA hybrid ribonuclease activity"/>
    <property type="evidence" value="ECO:0007669"/>
    <property type="project" value="InterPro"/>
</dbReference>
<evidence type="ECO:0000313" key="2">
    <source>
        <dbReference type="EMBL" id="RZB89336.1"/>
    </source>
</evidence>
<dbReference type="InterPro" id="IPR044730">
    <property type="entry name" value="RNase_H-like_dom_plant"/>
</dbReference>
<dbReference type="GO" id="GO:0003676">
    <property type="term" value="F:nucleic acid binding"/>
    <property type="evidence" value="ECO:0007669"/>
    <property type="project" value="InterPro"/>
</dbReference>
<organism evidence="2 3">
    <name type="scientific">Glycine soja</name>
    <name type="common">Wild soybean</name>
    <dbReference type="NCBI Taxonomy" id="3848"/>
    <lineage>
        <taxon>Eukaryota</taxon>
        <taxon>Viridiplantae</taxon>
        <taxon>Streptophyta</taxon>
        <taxon>Embryophyta</taxon>
        <taxon>Tracheophyta</taxon>
        <taxon>Spermatophyta</taxon>
        <taxon>Magnoliopsida</taxon>
        <taxon>eudicotyledons</taxon>
        <taxon>Gunneridae</taxon>
        <taxon>Pentapetalae</taxon>
        <taxon>rosids</taxon>
        <taxon>fabids</taxon>
        <taxon>Fabales</taxon>
        <taxon>Fabaceae</taxon>
        <taxon>Papilionoideae</taxon>
        <taxon>50 kb inversion clade</taxon>
        <taxon>NPAAA clade</taxon>
        <taxon>indigoferoid/millettioid clade</taxon>
        <taxon>Phaseoleae</taxon>
        <taxon>Glycine</taxon>
        <taxon>Glycine subgen. Soja</taxon>
    </lineage>
</organism>
<accession>A0A445ITA7</accession>
<protein>
    <recommendedName>
        <fullName evidence="1">RNase H type-1 domain-containing protein</fullName>
    </recommendedName>
</protein>
<sequence>MVQSQSMTSCGGVIRDYKGHFIRAFLRKLRSCLILEAELWSLLFGMMMLKDAEMPNVIIESDCLEVVHLVNGGSSPGHTFVDLVDEIYFARNSFMEDVSLIDYSIIS</sequence>